<evidence type="ECO:0000259" key="16">
    <source>
        <dbReference type="Pfam" id="PF00155"/>
    </source>
</evidence>
<keyword evidence="7 17" id="KW-0032">Aminotransferase</keyword>
<dbReference type="InterPro" id="IPR004839">
    <property type="entry name" value="Aminotransferase_I/II_large"/>
</dbReference>
<dbReference type="GO" id="GO:0006559">
    <property type="term" value="P:L-phenylalanine catabolic process"/>
    <property type="evidence" value="ECO:0007669"/>
    <property type="project" value="UniProtKB-UniPathway"/>
</dbReference>
<evidence type="ECO:0000256" key="3">
    <source>
        <dbReference type="ARBA" id="ARBA00007441"/>
    </source>
</evidence>
<comment type="pathway">
    <text evidence="2">Amino-acid degradation; L-phenylalanine degradation; acetoacetate and fumarate from L-phenylalanine: step 2/6.</text>
</comment>
<dbReference type="UniPathway" id="UPA00139">
    <property type="reaction ID" value="UER00338"/>
</dbReference>
<dbReference type="InterPro" id="IPR015422">
    <property type="entry name" value="PyrdxlP-dep_Trfase_small"/>
</dbReference>
<dbReference type="NCBIfam" id="TIGR01264">
    <property type="entry name" value="tyr_amTase_E"/>
    <property type="match status" value="1"/>
</dbReference>
<keyword evidence="8 17" id="KW-0808">Transferase</keyword>
<dbReference type="InterPro" id="IPR015421">
    <property type="entry name" value="PyrdxlP-dep_Trfase_major"/>
</dbReference>
<evidence type="ECO:0000256" key="10">
    <source>
        <dbReference type="ARBA" id="ARBA00022898"/>
    </source>
</evidence>
<dbReference type="InterPro" id="IPR004838">
    <property type="entry name" value="NHTrfase_class1_PyrdxlP-BS"/>
</dbReference>
<evidence type="ECO:0000256" key="14">
    <source>
        <dbReference type="PIRNR" id="PIRNR000517"/>
    </source>
</evidence>
<accession>A0A192ZJ41</accession>
<dbReference type="InterPro" id="IPR005958">
    <property type="entry name" value="TyrNic_aminoTrfase"/>
</dbReference>
<evidence type="ECO:0000256" key="15">
    <source>
        <dbReference type="PIRSR" id="PIRSR000517-1"/>
    </source>
</evidence>
<dbReference type="AlphaFoldDB" id="A0A192ZJ41"/>
<dbReference type="Pfam" id="PF00155">
    <property type="entry name" value="Aminotran_1_2"/>
    <property type="match status" value="1"/>
</dbReference>
<dbReference type="SUPFAM" id="SSF53383">
    <property type="entry name" value="PLP-dependent transferases"/>
    <property type="match status" value="1"/>
</dbReference>
<dbReference type="InterPro" id="IPR005957">
    <property type="entry name" value="Tyrosine_aminoTrfase"/>
</dbReference>
<dbReference type="PANTHER" id="PTHR45744">
    <property type="entry name" value="TYROSINE AMINOTRANSFERASE"/>
    <property type="match status" value="1"/>
</dbReference>
<evidence type="ECO:0000256" key="9">
    <source>
        <dbReference type="ARBA" id="ARBA00022878"/>
    </source>
</evidence>
<proteinExistence type="evidence at transcript level"/>
<gene>
    <name evidence="17" type="primary">TAT</name>
</gene>
<dbReference type="NCBIfam" id="TIGR01265">
    <property type="entry name" value="tyr_nico_aTase"/>
    <property type="match status" value="1"/>
</dbReference>
<comment type="subunit">
    <text evidence="4">Homodimer.</text>
</comment>
<organism evidence="17">
    <name type="scientific">Stygiella incarcerata</name>
    <dbReference type="NCBI Taxonomy" id="1712417"/>
    <lineage>
        <taxon>Eukaryota</taxon>
        <taxon>Discoba</taxon>
        <taxon>Jakobida</taxon>
        <taxon>Andalucina</taxon>
        <taxon>Stygiellidae</taxon>
        <taxon>Stygiella</taxon>
    </lineage>
</organism>
<comment type="catalytic activity">
    <reaction evidence="13">
        <text>L-tyrosine + 2-oxoglutarate = 3-(4-hydroxyphenyl)pyruvate + L-glutamate</text>
        <dbReference type="Rhea" id="RHEA:15093"/>
        <dbReference type="ChEBI" id="CHEBI:16810"/>
        <dbReference type="ChEBI" id="CHEBI:29985"/>
        <dbReference type="ChEBI" id="CHEBI:36242"/>
        <dbReference type="ChEBI" id="CHEBI:58315"/>
        <dbReference type="EC" id="2.6.1.5"/>
    </reaction>
</comment>
<evidence type="ECO:0000256" key="1">
    <source>
        <dbReference type="ARBA" id="ARBA00001933"/>
    </source>
</evidence>
<dbReference type="CDD" id="cd00609">
    <property type="entry name" value="AAT_like"/>
    <property type="match status" value="1"/>
</dbReference>
<name>A0A192ZJ41_9EUKA</name>
<protein>
    <recommendedName>
        <fullName evidence="6">Tyrosine aminotransferase</fullName>
        <ecNumber evidence="5">2.6.1.5</ecNumber>
    </recommendedName>
    <alternativeName>
        <fullName evidence="12">L-tyrosine:2-oxoglutarate aminotransferase</fullName>
    </alternativeName>
</protein>
<dbReference type="GO" id="GO:0004838">
    <property type="term" value="F:L-tyrosine-2-oxoglutarate transaminase activity"/>
    <property type="evidence" value="ECO:0007669"/>
    <property type="project" value="InterPro"/>
</dbReference>
<feature type="modified residue" description="N6-(pyridoxal phosphate)lysine" evidence="15">
    <location>
        <position position="244"/>
    </location>
</feature>
<dbReference type="PANTHER" id="PTHR45744:SF2">
    <property type="entry name" value="TYROSINE AMINOTRANSFERASE"/>
    <property type="match status" value="1"/>
</dbReference>
<dbReference type="GO" id="GO:0006572">
    <property type="term" value="P:L-tyrosine catabolic process"/>
    <property type="evidence" value="ECO:0007669"/>
    <property type="project" value="UniProtKB-KW"/>
</dbReference>
<evidence type="ECO:0000256" key="4">
    <source>
        <dbReference type="ARBA" id="ARBA00011738"/>
    </source>
</evidence>
<dbReference type="Gene3D" id="3.40.640.10">
    <property type="entry name" value="Type I PLP-dependent aspartate aminotransferase-like (Major domain)"/>
    <property type="match status" value="1"/>
</dbReference>
<evidence type="ECO:0000256" key="7">
    <source>
        <dbReference type="ARBA" id="ARBA00022576"/>
    </source>
</evidence>
<keyword evidence="10 14" id="KW-0663">Pyridoxal phosphate</keyword>
<evidence type="ECO:0000256" key="13">
    <source>
        <dbReference type="ARBA" id="ARBA00047798"/>
    </source>
</evidence>
<dbReference type="EC" id="2.6.1.5" evidence="5"/>
<keyword evidence="11" id="KW-0585">Phenylalanine catabolism</keyword>
<evidence type="ECO:0000256" key="12">
    <source>
        <dbReference type="ARBA" id="ARBA00031696"/>
    </source>
</evidence>
<dbReference type="InterPro" id="IPR015424">
    <property type="entry name" value="PyrdxlP-dep_Trfase"/>
</dbReference>
<evidence type="ECO:0000256" key="11">
    <source>
        <dbReference type="ARBA" id="ARBA00023232"/>
    </source>
</evidence>
<sequence length="408" mass="45246">MSVKSWSVKASSCAMRTSNIIRMIMGSGLQWNPEKSRIPLSIGDPTVFGNLKTHQEVVDATVDAVKSFKSNGYTDSSGSPTAREAIAERFSLPEVPLTAADIVITSGCSQALDIATNALCSEGENILLPRPGFPLYATQCDHAGIASKFYNLIPEKNWEVDLKHMDSLVDSKTRAILINNPSNPCGSVYSAEHLRDVLRIAEKHRLPVIADETYLDMVFPPKKFVPCASLGVKVPILSVASLAKLWLVPGWRVGWICIQDLVGGSCLDEVRDAITRLTTIIVGANTIVQGAIPRIMKIPAKWHYDEVTKVVEKHSRMFFDAFKKIDGIRMEMPEGAMYGMMEIEVDKFKDIENDLQFSQMLVKEESVHVLPGSAFLMPNFCRIVTSVPEDRIVEACERIAAFCKRHMK</sequence>
<comment type="similarity">
    <text evidence="3 14">Belongs to the class-I pyridoxal-phosphate-dependent aminotransferase family.</text>
</comment>
<evidence type="ECO:0000256" key="5">
    <source>
        <dbReference type="ARBA" id="ARBA00012749"/>
    </source>
</evidence>
<evidence type="ECO:0000256" key="8">
    <source>
        <dbReference type="ARBA" id="ARBA00022679"/>
    </source>
</evidence>
<evidence type="ECO:0000256" key="6">
    <source>
        <dbReference type="ARBA" id="ARBA00015959"/>
    </source>
</evidence>
<comment type="cofactor">
    <cofactor evidence="1 14 15">
        <name>pyridoxal 5'-phosphate</name>
        <dbReference type="ChEBI" id="CHEBI:597326"/>
    </cofactor>
</comment>
<dbReference type="EMBL" id="KT984610">
    <property type="protein sequence ID" value="ANM86830.1"/>
    <property type="molecule type" value="mRNA"/>
</dbReference>
<evidence type="ECO:0000256" key="2">
    <source>
        <dbReference type="ARBA" id="ARBA00005203"/>
    </source>
</evidence>
<dbReference type="PIRSF" id="PIRSF000517">
    <property type="entry name" value="Tyr_transaminase"/>
    <property type="match status" value="1"/>
</dbReference>
<keyword evidence="9" id="KW-0828">Tyrosine catabolism</keyword>
<dbReference type="GO" id="GO:0030170">
    <property type="term" value="F:pyridoxal phosphate binding"/>
    <property type="evidence" value="ECO:0007669"/>
    <property type="project" value="InterPro"/>
</dbReference>
<dbReference type="PROSITE" id="PS00105">
    <property type="entry name" value="AA_TRANSFER_CLASS_1"/>
    <property type="match status" value="1"/>
</dbReference>
<dbReference type="Gene3D" id="3.90.1150.10">
    <property type="entry name" value="Aspartate Aminotransferase, domain 1"/>
    <property type="match status" value="1"/>
</dbReference>
<feature type="domain" description="Aminotransferase class I/classII large" evidence="16">
    <location>
        <begin position="38"/>
        <end position="399"/>
    </location>
</feature>
<reference evidence="17" key="1">
    <citation type="journal article" date="2016" name="Mol. Biol. Evol.">
        <title>Novel hydrogenosomes in the microaerophilic jakobid Stygiella incarcerata.</title>
        <authorList>
            <person name="Leger M.M."/>
            <person name="Eme L."/>
            <person name="Hug L.A."/>
            <person name="Roger A.J."/>
        </authorList>
    </citation>
    <scope>NUCLEOTIDE SEQUENCE</scope>
</reference>
<evidence type="ECO:0000313" key="17">
    <source>
        <dbReference type="EMBL" id="ANM86830.1"/>
    </source>
</evidence>